<evidence type="ECO:0000256" key="8">
    <source>
        <dbReference type="ARBA" id="ARBA00023242"/>
    </source>
</evidence>
<keyword evidence="15" id="KW-1185">Reference proteome</keyword>
<protein>
    <recommendedName>
        <fullName evidence="5">N-alpha-acetyltransferase 40</fullName>
        <ecNumber evidence="4">2.3.1.257</ecNumber>
    </recommendedName>
</protein>
<dbReference type="SUPFAM" id="SSF55729">
    <property type="entry name" value="Acyl-CoA N-acyltransferases (Nat)"/>
    <property type="match status" value="1"/>
</dbReference>
<comment type="caution">
    <text evidence="14">The sequence shown here is derived from an EMBL/GenBank/DDBJ whole genome shotgun (WGS) entry which is preliminary data.</text>
</comment>
<proteinExistence type="inferred from homology"/>
<dbReference type="GO" id="GO:0005634">
    <property type="term" value="C:nucleus"/>
    <property type="evidence" value="ECO:0007669"/>
    <property type="project" value="UniProtKB-SubCell"/>
</dbReference>
<evidence type="ECO:0000313" key="14">
    <source>
        <dbReference type="EMBL" id="KAK1011744.1"/>
    </source>
</evidence>
<dbReference type="PANTHER" id="PTHR20531">
    <property type="entry name" value="N-ALPHA-ACETYLTRANSFERASE 40"/>
    <property type="match status" value="1"/>
</dbReference>
<comment type="catalytic activity">
    <reaction evidence="11">
        <text>N-terminal L-seryl-[histone H4] + acetyl-CoA = N-terminal N(alpha)-acetyl-L-seryl-[histone H4] + CoA + H(+)</text>
        <dbReference type="Rhea" id="RHEA:50596"/>
        <dbReference type="Rhea" id="RHEA-COMP:12740"/>
        <dbReference type="Rhea" id="RHEA-COMP:12743"/>
        <dbReference type="ChEBI" id="CHEBI:15378"/>
        <dbReference type="ChEBI" id="CHEBI:57287"/>
        <dbReference type="ChEBI" id="CHEBI:57288"/>
        <dbReference type="ChEBI" id="CHEBI:64738"/>
        <dbReference type="ChEBI" id="CHEBI:83690"/>
        <dbReference type="EC" id="2.3.1.257"/>
    </reaction>
</comment>
<evidence type="ECO:0000256" key="7">
    <source>
        <dbReference type="ARBA" id="ARBA00022679"/>
    </source>
</evidence>
<dbReference type="GO" id="GO:0010485">
    <property type="term" value="F:histone H4 acetyltransferase activity"/>
    <property type="evidence" value="ECO:0007669"/>
    <property type="project" value="InterPro"/>
</dbReference>
<keyword evidence="9" id="KW-0012">Acyltransferase</keyword>
<dbReference type="GO" id="GO:0043998">
    <property type="term" value="F:histone H2A acetyltransferase activity"/>
    <property type="evidence" value="ECO:0007669"/>
    <property type="project" value="InterPro"/>
</dbReference>
<dbReference type="PROSITE" id="PS51186">
    <property type="entry name" value="GNAT"/>
    <property type="match status" value="1"/>
</dbReference>
<evidence type="ECO:0000259" key="13">
    <source>
        <dbReference type="PROSITE" id="PS51186"/>
    </source>
</evidence>
<dbReference type="EC" id="2.3.1.257" evidence="4"/>
<comment type="similarity">
    <text evidence="3">Belongs to the acetyltransferase family. NAA40 subfamily.</text>
</comment>
<dbReference type="Pfam" id="PF00583">
    <property type="entry name" value="Acetyltransf_1"/>
    <property type="match status" value="1"/>
</dbReference>
<feature type="region of interest" description="Disordered" evidence="12">
    <location>
        <begin position="1"/>
        <end position="27"/>
    </location>
</feature>
<evidence type="ECO:0000256" key="6">
    <source>
        <dbReference type="ARBA" id="ARBA00022490"/>
    </source>
</evidence>
<gene>
    <name evidence="14" type="ORF">LTR91_001846</name>
</gene>
<dbReference type="Proteomes" id="UP001175353">
    <property type="component" value="Unassembled WGS sequence"/>
</dbReference>
<dbReference type="Gene3D" id="3.40.630.30">
    <property type="match status" value="1"/>
</dbReference>
<reference evidence="14" key="1">
    <citation type="submission" date="2023-06" db="EMBL/GenBank/DDBJ databases">
        <title>Black Yeasts Isolated from many extreme environments.</title>
        <authorList>
            <person name="Coleine C."/>
            <person name="Stajich J.E."/>
            <person name="Selbmann L."/>
        </authorList>
    </citation>
    <scope>NUCLEOTIDE SEQUENCE</scope>
    <source>
        <strain evidence="14">CCFEE 5200</strain>
    </source>
</reference>
<evidence type="ECO:0000256" key="12">
    <source>
        <dbReference type="SAM" id="MobiDB-lite"/>
    </source>
</evidence>
<organism evidence="14 15">
    <name type="scientific">Friedmanniomyces endolithicus</name>
    <dbReference type="NCBI Taxonomy" id="329885"/>
    <lineage>
        <taxon>Eukaryota</taxon>
        <taxon>Fungi</taxon>
        <taxon>Dikarya</taxon>
        <taxon>Ascomycota</taxon>
        <taxon>Pezizomycotina</taxon>
        <taxon>Dothideomycetes</taxon>
        <taxon>Dothideomycetidae</taxon>
        <taxon>Mycosphaerellales</taxon>
        <taxon>Teratosphaeriaceae</taxon>
        <taxon>Friedmanniomyces</taxon>
    </lineage>
</organism>
<evidence type="ECO:0000256" key="3">
    <source>
        <dbReference type="ARBA" id="ARBA00008870"/>
    </source>
</evidence>
<evidence type="ECO:0000256" key="11">
    <source>
        <dbReference type="ARBA" id="ARBA00049524"/>
    </source>
</evidence>
<evidence type="ECO:0000256" key="5">
    <source>
        <dbReference type="ARBA" id="ARBA00015043"/>
    </source>
</evidence>
<name>A0AAN6R183_9PEZI</name>
<dbReference type="EMBL" id="JAUJLE010000008">
    <property type="protein sequence ID" value="KAK1011744.1"/>
    <property type="molecule type" value="Genomic_DNA"/>
</dbReference>
<dbReference type="AlphaFoldDB" id="A0AAN6R183"/>
<evidence type="ECO:0000256" key="1">
    <source>
        <dbReference type="ARBA" id="ARBA00004123"/>
    </source>
</evidence>
<dbReference type="GO" id="GO:0005737">
    <property type="term" value="C:cytoplasm"/>
    <property type="evidence" value="ECO:0007669"/>
    <property type="project" value="UniProtKB-SubCell"/>
</dbReference>
<dbReference type="CDD" id="cd04301">
    <property type="entry name" value="NAT_SF"/>
    <property type="match status" value="1"/>
</dbReference>
<dbReference type="PANTHER" id="PTHR20531:SF1">
    <property type="entry name" value="N-ALPHA-ACETYLTRANSFERASE 40"/>
    <property type="match status" value="1"/>
</dbReference>
<evidence type="ECO:0000256" key="4">
    <source>
        <dbReference type="ARBA" id="ARBA00012950"/>
    </source>
</evidence>
<comment type="catalytic activity">
    <reaction evidence="10">
        <text>N-terminal L-seryl-[histone H2A] + acetyl-CoA = N-terminal N(alpha)-acetyl-L-seryl-[histone H2A] + CoA + H(+)</text>
        <dbReference type="Rhea" id="RHEA:50600"/>
        <dbReference type="Rhea" id="RHEA-COMP:12742"/>
        <dbReference type="Rhea" id="RHEA-COMP:12744"/>
        <dbReference type="ChEBI" id="CHEBI:15378"/>
        <dbReference type="ChEBI" id="CHEBI:57287"/>
        <dbReference type="ChEBI" id="CHEBI:57288"/>
        <dbReference type="ChEBI" id="CHEBI:64738"/>
        <dbReference type="ChEBI" id="CHEBI:83690"/>
        <dbReference type="EC" id="2.3.1.257"/>
    </reaction>
</comment>
<dbReference type="GO" id="GO:1990189">
    <property type="term" value="F:protein N-terminal-serine acetyltransferase activity"/>
    <property type="evidence" value="ECO:0007669"/>
    <property type="project" value="UniProtKB-EC"/>
</dbReference>
<comment type="subcellular location">
    <subcellularLocation>
        <location evidence="2">Cytoplasm</location>
    </subcellularLocation>
    <subcellularLocation>
        <location evidence="1">Nucleus</location>
    </subcellularLocation>
</comment>
<evidence type="ECO:0000256" key="10">
    <source>
        <dbReference type="ARBA" id="ARBA00047821"/>
    </source>
</evidence>
<evidence type="ECO:0000256" key="2">
    <source>
        <dbReference type="ARBA" id="ARBA00004496"/>
    </source>
</evidence>
<accession>A0AAN6R183</accession>
<sequence>MPKRKLTMSDEGGPGAKYARKGKSTNDDDVVERINALSIEAFRKRYVPMDQLIYRPQTPGEAQEQGTPLDNDADATGDFRIVLRSAQELKPDELSQCFALIEQTSKQDYEASSWGWHPKRKLREMRDPEMRYLLVSRNGDSSSIGDRVEGFLSFMITHDSHPPVPVLYIYEIHLVESLRKVGLGAHLMQLAEDIARRVGLRKAMLTCFLSNLKARRFYEKRGFIRDVCSPDDRQTRKRVVAVDYIIMSKAVEIALP</sequence>
<dbReference type="InterPro" id="IPR016181">
    <property type="entry name" value="Acyl_CoA_acyltransferase"/>
</dbReference>
<dbReference type="InterPro" id="IPR039949">
    <property type="entry name" value="NAA40"/>
</dbReference>
<keyword evidence="8" id="KW-0539">Nucleus</keyword>
<keyword evidence="7" id="KW-0808">Transferase</keyword>
<feature type="domain" description="N-acetyltransferase" evidence="13">
    <location>
        <begin position="81"/>
        <end position="252"/>
    </location>
</feature>
<evidence type="ECO:0000256" key="9">
    <source>
        <dbReference type="ARBA" id="ARBA00023315"/>
    </source>
</evidence>
<evidence type="ECO:0000313" key="15">
    <source>
        <dbReference type="Proteomes" id="UP001175353"/>
    </source>
</evidence>
<keyword evidence="6" id="KW-0963">Cytoplasm</keyword>
<dbReference type="InterPro" id="IPR000182">
    <property type="entry name" value="GNAT_dom"/>
</dbReference>